<dbReference type="Gene3D" id="3.40.50.300">
    <property type="entry name" value="P-loop containing nucleotide triphosphate hydrolases"/>
    <property type="match status" value="1"/>
</dbReference>
<name>A0A8X6NTQ7_NEPPI</name>
<organism evidence="5 6">
    <name type="scientific">Nephila pilipes</name>
    <name type="common">Giant wood spider</name>
    <name type="synonym">Nephila maculata</name>
    <dbReference type="NCBI Taxonomy" id="299642"/>
    <lineage>
        <taxon>Eukaryota</taxon>
        <taxon>Metazoa</taxon>
        <taxon>Ecdysozoa</taxon>
        <taxon>Arthropoda</taxon>
        <taxon>Chelicerata</taxon>
        <taxon>Arachnida</taxon>
        <taxon>Araneae</taxon>
        <taxon>Araneomorphae</taxon>
        <taxon>Entelegynae</taxon>
        <taxon>Araneoidea</taxon>
        <taxon>Nephilidae</taxon>
        <taxon>Nephila</taxon>
    </lineage>
</organism>
<dbReference type="SUPFAM" id="SSF52540">
    <property type="entry name" value="P-loop containing nucleoside triphosphate hydrolases"/>
    <property type="match status" value="1"/>
</dbReference>
<dbReference type="PROSITE" id="PS50125">
    <property type="entry name" value="GUANYLATE_CYCLASE_2"/>
    <property type="match status" value="1"/>
</dbReference>
<keyword evidence="2" id="KW-0067">ATP-binding</keyword>
<reference evidence="5" key="1">
    <citation type="submission" date="2020-08" db="EMBL/GenBank/DDBJ databases">
        <title>Multicomponent nature underlies the extraordinary mechanical properties of spider dragline silk.</title>
        <authorList>
            <person name="Kono N."/>
            <person name="Nakamura H."/>
            <person name="Mori M."/>
            <person name="Yoshida Y."/>
            <person name="Ohtoshi R."/>
            <person name="Malay A.D."/>
            <person name="Moran D.A.P."/>
            <person name="Tomita M."/>
            <person name="Numata K."/>
            <person name="Arakawa K."/>
        </authorList>
    </citation>
    <scope>NUCLEOTIDE SEQUENCE</scope>
</reference>
<evidence type="ECO:0000313" key="5">
    <source>
        <dbReference type="EMBL" id="GFT30985.1"/>
    </source>
</evidence>
<dbReference type="GO" id="GO:0035556">
    <property type="term" value="P:intracellular signal transduction"/>
    <property type="evidence" value="ECO:0007669"/>
    <property type="project" value="InterPro"/>
</dbReference>
<dbReference type="GO" id="GO:0005524">
    <property type="term" value="F:ATP binding"/>
    <property type="evidence" value="ECO:0007669"/>
    <property type="project" value="UniProtKB-KW"/>
</dbReference>
<dbReference type="GO" id="GO:0004016">
    <property type="term" value="F:adenylate cyclase activity"/>
    <property type="evidence" value="ECO:0007669"/>
    <property type="project" value="TreeGrafter"/>
</dbReference>
<evidence type="ECO:0000256" key="2">
    <source>
        <dbReference type="ARBA" id="ARBA00022840"/>
    </source>
</evidence>
<feature type="domain" description="Guanylate cyclase" evidence="4">
    <location>
        <begin position="32"/>
        <end position="102"/>
    </location>
</feature>
<dbReference type="SUPFAM" id="SSF55073">
    <property type="entry name" value="Nucleotide cyclase"/>
    <property type="match status" value="1"/>
</dbReference>
<dbReference type="Proteomes" id="UP000887013">
    <property type="component" value="Unassembled WGS sequence"/>
</dbReference>
<protein>
    <submittedName>
        <fullName evidence="5">Adenylate cyclase type 10</fullName>
    </submittedName>
</protein>
<dbReference type="PANTHER" id="PTHR16305:SF28">
    <property type="entry name" value="GUANYLATE CYCLASE DOMAIN-CONTAINING PROTEIN"/>
    <property type="match status" value="1"/>
</dbReference>
<evidence type="ECO:0000313" key="6">
    <source>
        <dbReference type="Proteomes" id="UP000887013"/>
    </source>
</evidence>
<dbReference type="InterPro" id="IPR027417">
    <property type="entry name" value="P-loop_NTPase"/>
</dbReference>
<dbReference type="Gene3D" id="3.30.70.1230">
    <property type="entry name" value="Nucleotide cyclase"/>
    <property type="match status" value="1"/>
</dbReference>
<dbReference type="GO" id="GO:0009190">
    <property type="term" value="P:cyclic nucleotide biosynthetic process"/>
    <property type="evidence" value="ECO:0007669"/>
    <property type="project" value="InterPro"/>
</dbReference>
<dbReference type="InterPro" id="IPR001054">
    <property type="entry name" value="A/G_cyclase"/>
</dbReference>
<dbReference type="GO" id="GO:0005737">
    <property type="term" value="C:cytoplasm"/>
    <property type="evidence" value="ECO:0007669"/>
    <property type="project" value="TreeGrafter"/>
</dbReference>
<evidence type="ECO:0000256" key="1">
    <source>
        <dbReference type="ARBA" id="ARBA00022741"/>
    </source>
</evidence>
<dbReference type="PANTHER" id="PTHR16305">
    <property type="entry name" value="TESTICULAR SOLUBLE ADENYLYL CYCLASE"/>
    <property type="match status" value="1"/>
</dbReference>
<evidence type="ECO:0000259" key="4">
    <source>
        <dbReference type="PROSITE" id="PS50125"/>
    </source>
</evidence>
<proteinExistence type="predicted"/>
<evidence type="ECO:0000256" key="3">
    <source>
        <dbReference type="ARBA" id="ARBA00023239"/>
    </source>
</evidence>
<sequence>MPITTVHLNFYSKGCNLYCKKLSKFQDITVSVYFGYPGYRQRNDALQSILFSQEVVKTLEENDFDATIGISSGVLFCGIVGTPNRLQYCFIGMPVRVAYQVVHEYSDYYIICCLNTYFLTRRFTGDIFEEVLKRIKETQMLPSTFFEVKIEPKKPEYTMKCLGRDNEKKIIIDSLQNLKKNIKDLDDTLPLILISGHIGMGKTTFLEWATNKAETIGFNLTIRICNNSFEESFENAWKITQDILQKTGNETQKKISDIFENKKNVFPLHTLNDKLNTEFEHVVSLYSEQDIRNMCVTLIQKSVKDNLILICVDNIEHMGTESWLFLQELLFLKVAIVIATVTEEYRPSIHFVKYVIQQLYKSINMRPLDEEELGLLACTVLNVEAINKGFLPFFFRYSEGNALRMEEILMIPPLQKHFCLVPTSSIPKNRLKKEFLFHKDLKNKSEVVRICDIVDLDDLETLQIPSHLLDIVRDHTTGLSSEEQMLIRKCALLGDYFGFHVLEAVCPEYPKKELRSKIRILIRKNLLKLQCAHLNIVRRDSREMISLKESSLEFCIHPIKFYCEYLRESVLNVMPKSQRERLNFFLYAFCKAAWFSHWLKYSWQTQHALLQVLERVVKKHYPK</sequence>
<dbReference type="OrthoDB" id="6436824at2759"/>
<gene>
    <name evidence="5" type="primary">ADCY10</name>
    <name evidence="5" type="ORF">NPIL_424581</name>
</gene>
<keyword evidence="1" id="KW-0547">Nucleotide-binding</keyword>
<dbReference type="AlphaFoldDB" id="A0A8X6NTQ7"/>
<accession>A0A8X6NTQ7</accession>
<keyword evidence="3" id="KW-0456">Lyase</keyword>
<dbReference type="InterPro" id="IPR029787">
    <property type="entry name" value="Nucleotide_cyclase"/>
</dbReference>
<dbReference type="EMBL" id="BMAW01012897">
    <property type="protein sequence ID" value="GFT30985.1"/>
    <property type="molecule type" value="Genomic_DNA"/>
</dbReference>
<comment type="caution">
    <text evidence="5">The sequence shown here is derived from an EMBL/GenBank/DDBJ whole genome shotgun (WGS) entry which is preliminary data.</text>
</comment>
<keyword evidence="6" id="KW-1185">Reference proteome</keyword>